<reference evidence="3" key="1">
    <citation type="submission" date="2025-08" db="UniProtKB">
        <authorList>
            <consortium name="RefSeq"/>
        </authorList>
    </citation>
    <scope>IDENTIFICATION</scope>
</reference>
<protein>
    <submittedName>
        <fullName evidence="3">Protein transport protein SEC31-like</fullName>
    </submittedName>
</protein>
<dbReference type="Proteomes" id="UP000695022">
    <property type="component" value="Unplaced"/>
</dbReference>
<accession>A0ABM1DT45</accession>
<evidence type="ECO:0000313" key="3">
    <source>
        <dbReference type="RefSeq" id="XP_014663116.1"/>
    </source>
</evidence>
<gene>
    <name evidence="3" type="primary">LOC106805857</name>
</gene>
<evidence type="ECO:0000313" key="2">
    <source>
        <dbReference type="Proteomes" id="UP000695022"/>
    </source>
</evidence>
<proteinExistence type="predicted"/>
<name>A0ABM1DT45_PRICU</name>
<dbReference type="RefSeq" id="XP_014663116.1">
    <property type="nucleotide sequence ID" value="XM_014807630.1"/>
</dbReference>
<feature type="region of interest" description="Disordered" evidence="1">
    <location>
        <begin position="1"/>
        <end position="59"/>
    </location>
</feature>
<feature type="compositionally biased region" description="Low complexity" evidence="1">
    <location>
        <begin position="50"/>
        <end position="59"/>
    </location>
</feature>
<feature type="region of interest" description="Disordered" evidence="1">
    <location>
        <begin position="105"/>
        <end position="128"/>
    </location>
</feature>
<organism evidence="2 3">
    <name type="scientific">Priapulus caudatus</name>
    <name type="common">Priapulid worm</name>
    <dbReference type="NCBI Taxonomy" id="37621"/>
    <lineage>
        <taxon>Eukaryota</taxon>
        <taxon>Metazoa</taxon>
        <taxon>Ecdysozoa</taxon>
        <taxon>Scalidophora</taxon>
        <taxon>Priapulida</taxon>
        <taxon>Priapulimorpha</taxon>
        <taxon>Priapulimorphida</taxon>
        <taxon>Priapulidae</taxon>
        <taxon>Priapulus</taxon>
    </lineage>
</organism>
<dbReference type="GeneID" id="106805857"/>
<evidence type="ECO:0000256" key="1">
    <source>
        <dbReference type="SAM" id="MobiDB-lite"/>
    </source>
</evidence>
<sequence>MPSDADVVNDAASSTAAPQANGDATAPPGSSPPPITCPADSVEQPDTTQAPPGGSASPAAVMQVSLNGSTDVPLTASFVMQAPPGGSSGARPSLSVNSFASVNSSSFVSPASDGWEFVDDDPPLGVPV</sequence>
<keyword evidence="2" id="KW-1185">Reference proteome</keyword>